<keyword evidence="2" id="KW-1185">Reference proteome</keyword>
<proteinExistence type="predicted"/>
<dbReference type="EMBL" id="KX774321">
    <property type="protein sequence ID" value="AOZ63618.1"/>
    <property type="molecule type" value="Genomic_DNA"/>
</dbReference>
<name>A0A1I9SA12_9CAUD</name>
<accession>A0A1I9SA12</accession>
<protein>
    <submittedName>
        <fullName evidence="1">Uncharacterized protein</fullName>
    </submittedName>
</protein>
<reference evidence="2" key="1">
    <citation type="submission" date="2016-08" db="EMBL/GenBank/DDBJ databases">
        <authorList>
            <person name="Seilhamer J.J."/>
        </authorList>
    </citation>
    <scope>NUCLEOTIDE SEQUENCE [LARGE SCALE GENOMIC DNA]</scope>
</reference>
<dbReference type="Proteomes" id="UP000224902">
    <property type="component" value="Segment"/>
</dbReference>
<sequence length="50" mass="5960">MITEREAYEWQQEIGYALGNPWGAKVLSLEECVEKIRELKASDWHRRNPK</sequence>
<organism evidence="1 2">
    <name type="scientific">Rhodococcus phage Weasels2</name>
    <dbReference type="NCBI Taxonomy" id="1897437"/>
    <lineage>
        <taxon>Viruses</taxon>
        <taxon>Duplodnaviria</taxon>
        <taxon>Heunggongvirae</taxon>
        <taxon>Uroviricota</taxon>
        <taxon>Caudoviricetes</taxon>
        <taxon>Weaselvirus</taxon>
        <taxon>Weaselvirus weasel</taxon>
    </lineage>
</organism>
<gene>
    <name evidence="1" type="ORF">SEA_WEASELS2_28</name>
</gene>
<evidence type="ECO:0000313" key="1">
    <source>
        <dbReference type="EMBL" id="AOZ63618.1"/>
    </source>
</evidence>
<evidence type="ECO:0000313" key="2">
    <source>
        <dbReference type="Proteomes" id="UP000224902"/>
    </source>
</evidence>